<evidence type="ECO:0000256" key="6">
    <source>
        <dbReference type="ARBA" id="ARBA00022737"/>
    </source>
</evidence>
<feature type="transmembrane region" description="Helical" evidence="13">
    <location>
        <begin position="73"/>
        <end position="94"/>
    </location>
</feature>
<dbReference type="GO" id="GO:0006869">
    <property type="term" value="P:lipid transport"/>
    <property type="evidence" value="ECO:0007669"/>
    <property type="project" value="UniProtKB-KW"/>
</dbReference>
<feature type="domain" description="C2" evidence="14">
    <location>
        <begin position="1372"/>
        <end position="1498"/>
    </location>
</feature>
<feature type="domain" description="C2" evidence="14">
    <location>
        <begin position="430"/>
        <end position="555"/>
    </location>
</feature>
<evidence type="ECO:0000256" key="3">
    <source>
        <dbReference type="ARBA" id="ARBA00022448"/>
    </source>
</evidence>
<comment type="subcellular location">
    <subcellularLocation>
        <location evidence="1">Membrane</location>
        <topology evidence="1">Single-pass membrane protein</topology>
    </subcellularLocation>
</comment>
<dbReference type="CDD" id="cd00030">
    <property type="entry name" value="C2"/>
    <property type="match status" value="3"/>
</dbReference>
<evidence type="ECO:0008006" key="17">
    <source>
        <dbReference type="Google" id="ProtNLM"/>
    </source>
</evidence>
<dbReference type="CDD" id="cd21677">
    <property type="entry name" value="SMP_SYT"/>
    <property type="match status" value="1"/>
</dbReference>
<dbReference type="InterPro" id="IPR045050">
    <property type="entry name" value="Synaptotagmin_plant"/>
</dbReference>
<dbReference type="PROSITE" id="PS51847">
    <property type="entry name" value="SMP"/>
    <property type="match status" value="1"/>
</dbReference>
<dbReference type="Pfam" id="PF00168">
    <property type="entry name" value="C2"/>
    <property type="match status" value="3"/>
</dbReference>
<dbReference type="InterPro" id="IPR000008">
    <property type="entry name" value="C2_dom"/>
</dbReference>
<dbReference type="GO" id="GO:0008289">
    <property type="term" value="F:lipid binding"/>
    <property type="evidence" value="ECO:0007669"/>
    <property type="project" value="UniProtKB-KW"/>
</dbReference>
<dbReference type="GO" id="GO:0005783">
    <property type="term" value="C:endoplasmic reticulum"/>
    <property type="evidence" value="ECO:0007669"/>
    <property type="project" value="TreeGrafter"/>
</dbReference>
<reference evidence="16" key="1">
    <citation type="submission" date="2021-01" db="EMBL/GenBank/DDBJ databases">
        <authorList>
            <person name="Corre E."/>
            <person name="Pelletier E."/>
            <person name="Niang G."/>
            <person name="Scheremetjew M."/>
            <person name="Finn R."/>
            <person name="Kale V."/>
            <person name="Holt S."/>
            <person name="Cochrane G."/>
            <person name="Meng A."/>
            <person name="Brown T."/>
            <person name="Cohen L."/>
        </authorList>
    </citation>
    <scope>NUCLEOTIDE SEQUENCE</scope>
    <source>
        <strain evidence="16">RCC1614</strain>
    </source>
</reference>
<dbReference type="InterPro" id="IPR035892">
    <property type="entry name" value="C2_domain_sf"/>
</dbReference>
<feature type="compositionally biased region" description="Basic and acidic residues" evidence="12">
    <location>
        <begin position="1531"/>
        <end position="1549"/>
    </location>
</feature>
<evidence type="ECO:0000256" key="12">
    <source>
        <dbReference type="SAM" id="MobiDB-lite"/>
    </source>
</evidence>
<organism evidence="16">
    <name type="scientific">Micromonas pusilla</name>
    <name type="common">Picoplanktonic green alga</name>
    <name type="synonym">Chromulina pusilla</name>
    <dbReference type="NCBI Taxonomy" id="38833"/>
    <lineage>
        <taxon>Eukaryota</taxon>
        <taxon>Viridiplantae</taxon>
        <taxon>Chlorophyta</taxon>
        <taxon>Mamiellophyceae</taxon>
        <taxon>Mamiellales</taxon>
        <taxon>Mamiellaceae</taxon>
        <taxon>Micromonas</taxon>
    </lineage>
</organism>
<dbReference type="EMBL" id="HBDY01002844">
    <property type="protein sequence ID" value="CAD8230161.1"/>
    <property type="molecule type" value="Transcribed_RNA"/>
</dbReference>
<feature type="compositionally biased region" description="Acidic residues" evidence="12">
    <location>
        <begin position="1550"/>
        <end position="1566"/>
    </location>
</feature>
<keyword evidence="8 13" id="KW-1133">Transmembrane helix</keyword>
<evidence type="ECO:0000256" key="13">
    <source>
        <dbReference type="SAM" id="Phobius"/>
    </source>
</evidence>
<protein>
    <recommendedName>
        <fullName evidence="17">Plant synaptotagmin</fullName>
    </recommendedName>
</protein>
<evidence type="ECO:0000313" key="16">
    <source>
        <dbReference type="EMBL" id="CAD8230161.1"/>
    </source>
</evidence>
<dbReference type="PANTHER" id="PTHR10774">
    <property type="entry name" value="EXTENDED SYNAPTOTAGMIN-RELATED"/>
    <property type="match status" value="1"/>
</dbReference>
<accession>A0A7R9XUW5</accession>
<keyword evidence="9" id="KW-0445">Lipid transport</keyword>
<keyword evidence="3" id="KW-0813">Transport</keyword>
<proteinExistence type="inferred from homology"/>
<dbReference type="SMART" id="SM00239">
    <property type="entry name" value="C2"/>
    <property type="match status" value="3"/>
</dbReference>
<dbReference type="GO" id="GO:0016020">
    <property type="term" value="C:membrane"/>
    <property type="evidence" value="ECO:0007669"/>
    <property type="project" value="UniProtKB-SubCell"/>
</dbReference>
<feature type="compositionally biased region" description="Basic and acidic residues" evidence="12">
    <location>
        <begin position="1073"/>
        <end position="1083"/>
    </location>
</feature>
<feature type="compositionally biased region" description="Basic residues" evidence="12">
    <location>
        <begin position="1034"/>
        <end position="1046"/>
    </location>
</feature>
<keyword evidence="5" id="KW-0479">Metal-binding</keyword>
<keyword evidence="10" id="KW-0446">Lipid-binding</keyword>
<evidence type="ECO:0000256" key="11">
    <source>
        <dbReference type="ARBA" id="ARBA00023136"/>
    </source>
</evidence>
<feature type="transmembrane region" description="Helical" evidence="13">
    <location>
        <begin position="163"/>
        <end position="182"/>
    </location>
</feature>
<keyword evidence="11 13" id="KW-0472">Membrane</keyword>
<evidence type="ECO:0000259" key="15">
    <source>
        <dbReference type="PROSITE" id="PS51847"/>
    </source>
</evidence>
<evidence type="ECO:0000256" key="2">
    <source>
        <dbReference type="ARBA" id="ARBA00006996"/>
    </source>
</evidence>
<evidence type="ECO:0000256" key="4">
    <source>
        <dbReference type="ARBA" id="ARBA00022692"/>
    </source>
</evidence>
<dbReference type="Gene3D" id="2.60.40.150">
    <property type="entry name" value="C2 domain"/>
    <property type="match status" value="3"/>
</dbReference>
<dbReference type="PROSITE" id="PS50004">
    <property type="entry name" value="C2"/>
    <property type="match status" value="3"/>
</dbReference>
<keyword evidence="6" id="KW-0677">Repeat</keyword>
<evidence type="ECO:0000256" key="10">
    <source>
        <dbReference type="ARBA" id="ARBA00023121"/>
    </source>
</evidence>
<evidence type="ECO:0000256" key="1">
    <source>
        <dbReference type="ARBA" id="ARBA00004167"/>
    </source>
</evidence>
<feature type="region of interest" description="Disordered" evidence="12">
    <location>
        <begin position="1245"/>
        <end position="1279"/>
    </location>
</feature>
<dbReference type="SUPFAM" id="SSF49562">
    <property type="entry name" value="C2 domain (Calcium/lipid-binding domain, CaLB)"/>
    <property type="match status" value="3"/>
</dbReference>
<name>A0A7R9XUW5_MICPS</name>
<evidence type="ECO:0000259" key="14">
    <source>
        <dbReference type="PROSITE" id="PS50004"/>
    </source>
</evidence>
<dbReference type="InterPro" id="IPR039010">
    <property type="entry name" value="Synaptotagmin_SMP"/>
</dbReference>
<comment type="similarity">
    <text evidence="2">Belongs to the synaptotagmin family.</text>
</comment>
<evidence type="ECO:0000256" key="8">
    <source>
        <dbReference type="ARBA" id="ARBA00022989"/>
    </source>
</evidence>
<feature type="transmembrane region" description="Helical" evidence="13">
    <location>
        <begin position="36"/>
        <end position="53"/>
    </location>
</feature>
<evidence type="ECO:0000256" key="7">
    <source>
        <dbReference type="ARBA" id="ARBA00022837"/>
    </source>
</evidence>
<evidence type="ECO:0000256" key="5">
    <source>
        <dbReference type="ARBA" id="ARBA00022723"/>
    </source>
</evidence>
<dbReference type="GO" id="GO:0046872">
    <property type="term" value="F:metal ion binding"/>
    <property type="evidence" value="ECO:0007669"/>
    <property type="project" value="UniProtKB-KW"/>
</dbReference>
<keyword evidence="7" id="KW-0106">Calcium</keyword>
<feature type="domain" description="SMP-LTD" evidence="15">
    <location>
        <begin position="233"/>
        <end position="426"/>
    </location>
</feature>
<dbReference type="Pfam" id="PF17047">
    <property type="entry name" value="SMP_LBD"/>
    <property type="match status" value="1"/>
</dbReference>
<dbReference type="PANTHER" id="PTHR10774:SF190">
    <property type="entry name" value="C2 CALCIUM_LIPID-BINDING ENDONUCLEASE_EXONUCLEASE_PHOSPHATASE-RELATED"/>
    <property type="match status" value="1"/>
</dbReference>
<dbReference type="InterPro" id="IPR031468">
    <property type="entry name" value="SMP_LBD"/>
</dbReference>
<keyword evidence="4 13" id="KW-0812">Transmembrane</keyword>
<feature type="compositionally biased region" description="Basic and acidic residues" evidence="12">
    <location>
        <begin position="1092"/>
        <end position="1102"/>
    </location>
</feature>
<sequence length="1595" mass="174066">MDTTPSAKTRQVTLSLPPNFSSAAARRRRRARKRRATRLVTLFVAIVASLAIRRLCRSFEGDGELAAFLSEKIVGLACALLEVALLGPAGPFLARCWRALAAAIAALKLALPRVGNAAAAASASSVSESPGGALGVVDWRALSRDPRVFASVARTCVVAAHDALGAPLSFVVIVLLVTLWNGRRLSAIRARRCASNVSTRKIKAEGSRRLIMNIKSKKTAEWVGLPAWVVDGDVENVEWFNEVVRTVWPHVGAAAAQKIRSYIEPLLDHDKPKGISSMTFDEFELGSNAPRVDHVQMIPPDEPHELQAQAKITWKGNPNVVFKVEGPRIYGGLSPVKLVVTDLVIVCTVKVTLSHLMKEIPLVGGVQITMTDDPSIQYGIRAKAAPGMGEMNLDSIPGLKKGLTSFLMKMLRNSLVFPQAIKKVIAKDHTPQTVRAIEDALEVSPVGKLHVTVRGAKGLKNTEFMGTSDPYASVGLGTRRTPPEDKKCQKTHTIMNTLSPRWEKSFELDVRSTELQCLWIRVFDDDGKYGNDDFMGAVVVPLQNIPDSRVVDRPAEEMKSMAELSGGVFKNKRGTLEVSLKYIPDDFNAGKDDDATDSEDEFVRAGLSGVPAATKKPMFNRKNRRWKKKNHVLSSFQWNVGKLLGLRRPSTEMLHVHMTRDDGQLNHLSDSKLKHITSVVQPILSSMGGMPMWAVDPSWSRVDFANEFALTIWPYANGIVRREVNSMNVNVLPTMLPGIAWTKLSANLGAIPPTLQAVRVFKLGHGELIFEWSIVIAGDAQGSVRAGLKPLPFCRFETVLSEVQIKCVIRTRAHPLIPRFPIVGGVTVGILGATPKWDLSLAVKVPFLPKIDVAAIPGMAFVKHALISKWIPRWPFTYDLPVLNFAHPAVRQLCASVGNNTSAQHVLTIRIKGAKNLAAADKDGFSDPYAVLVMAGEAFYADRRRVTDVKSNTLNPRWDEEFSWTMNVSDDTRVCMIGVFDSDKKSRARVPTPEEVEEKMQPVKHLLEYSTQLATRYQFGGRIPWSRFIQRKVDRKRSARERRKAAKEREKQGLPPLPTRPVKLGVAGKLKKARTEDIQRRAALEPPVPPRVKTEEQLEKEAKKKAKAEKKRVKAEKKAIKLAKSRKKLLPPVPKAKFDGSRVMSDLELLVTGQAVTMDNDLLGICFVDFSKILRPGECATRWFPLTAVPGEDGDFVAFDSDDSDDDSELGVGSLAARRVKGAGRKVAGGVRKVKSVAGGVRSAAGGVLERARTRKRGRTPAAPHSPSPTRSPSSPSGALLDRVVKDVGAKSPEHGGGVASILFNSSSKNSQSSRAKIRARGKGKADASAASEVELELSWAVYDEVKSAAALTKKQLLKSRTMMNERLSLDVLGTGVGILNDDRVLHGGGALHVEILHATELSKPEAKGLMASKMPSSKMTPYVAVDCVGKTVKTSLSRGLNPVFNDHFYFTGVTVNDELTLRVNQPGKSAKGAGKTMGVVVIPLNGVIKAGSTMGSYALTGCKTGEITVAMKYRAETAYVAATEVALAFEEDHSKGEEELADDARESGSEEDEEDDEDEMATDEEGTPRTTPRPGKRASLKDRRVVSSSDDDDD</sequence>
<feature type="region of interest" description="Disordered" evidence="12">
    <location>
        <begin position="1034"/>
        <end position="1110"/>
    </location>
</feature>
<evidence type="ECO:0000256" key="9">
    <source>
        <dbReference type="ARBA" id="ARBA00023055"/>
    </source>
</evidence>
<feature type="domain" description="C2" evidence="14">
    <location>
        <begin position="887"/>
        <end position="1017"/>
    </location>
</feature>
<gene>
    <name evidence="16" type="ORF">MPUS1402_LOCUS2156</name>
</gene>
<feature type="region of interest" description="Disordered" evidence="12">
    <location>
        <begin position="1531"/>
        <end position="1595"/>
    </location>
</feature>
<feature type="compositionally biased region" description="Low complexity" evidence="12">
    <location>
        <begin position="1260"/>
        <end position="1277"/>
    </location>
</feature>